<reference evidence="3 4" key="2">
    <citation type="journal article" date="2013" name="PLoS ONE">
        <title>Whole genome mapping and re-organization of the nuclear and mitochondrial genomes of Babesia microti isolates.</title>
        <authorList>
            <person name="Cornillot E."/>
            <person name="Dassouli A."/>
            <person name="Garg A."/>
            <person name="Pachikara N."/>
            <person name="Randazzo S."/>
            <person name="Depoix D."/>
            <person name="Carcy B."/>
            <person name="Delbecq S."/>
            <person name="Frutos R."/>
            <person name="Silva J.C."/>
            <person name="Sutton R."/>
            <person name="Krause P.J."/>
            <person name="Mamoun C.B."/>
        </authorList>
    </citation>
    <scope>NUCLEOTIDE SEQUENCE [LARGE SCALE GENOMIC DNA]</scope>
    <source>
        <strain evidence="3 4">RI</strain>
    </source>
</reference>
<dbReference type="PANTHER" id="PTHR43016:SF13">
    <property type="entry name" value="PRESEQUENCE PROTEASE, MITOCHONDRIAL"/>
    <property type="match status" value="1"/>
</dbReference>
<evidence type="ECO:0000313" key="3">
    <source>
        <dbReference type="EMBL" id="CCF76120.1"/>
    </source>
</evidence>
<sequence length="1073" mass="120237">MNDTIFTKSCDMNAVPKWARDGLSVDHEGFERVRGEYISDVNCSITYYKHKSGLKVVAIVPDPDETESAFEIVFPTYPSCDGGHAHIIEHSVLGGSKCYPSKKSFSHILQGGFDTFFNAFTYRDRTSYLFATINEVFFKRAAHYILDGVFRPKLLTDDKILRQEGWHLVVRPEAVGETPAPDKVHEIVHHGKRFSFSGVVYNEERKRYSSITKQIYNTILGSLHTNAYKFDSGGEPNSIAGLSYDSLVSFYKRFYTPSRATIYIYTPQSLAEKLEFVHQFITQLTTLDAQADGTPLCTFTEEYRGENVEVELPYDPSGSVGDILVTAWLIDPIRSVTGDSCLNSVERVAWNVLEQALMGTDKSLIHKALIPHGTNLYPGFFDPTHQQAIFALGVEGFTPTGVFIKSTDKQGYIREFNSIVENALKEKVKDGFSVSELLAAINTVEFQCRELGSPHLPRGLQLSHVMHSQDIFGRDGIEALKFAGIFQYLRSQINKGYFEKLVTDKLLNNRHRVTIHAYPSQDYAVAVEKKYTDRLKTYVEKFTKEQVEQLQQEYQEFINETDDMTSALDKLDFAEKSHLPRDVQLSDVPKLPTEIPSKIMLLCDDKLQEFVQGNSGVPILIQQVPSNGILYMDLAYSLRNMQLSELRELKVLCSSWRESVSEEFEEQIGTHLGGLTVSLVLDTPFNNAHSLVSPKGKYSSKNNSCGYLILRTKFLAQNLGKALELVKKFFSVKVTRDKHKEVLSRLVNQMTLDFTNSGHFYSQTLLESCQSAVGYATEQISGFSFLKYLQRSTLNSTQSVAEDVFDVNELCKVLEKVLEPENAIISFTGSSAYDCVSQNIGEISSLNRLNGCTRAFDQTSLWATEITQEHNDEYSACAVPIPSTNNFVSVGGPLLNESDDIGTHLVISHWLSSSLLWDRVREKGGAYGVSATLTSCGNFYVTSYADPHILPTCDTVYNLAQLIRDEARQMNTSDVDKQKVGTLAKLDSVLTPSQKGFVALLRYVLGKTAGVNADIRNVVFNVTVDDFIKFAERLDQAKQGFGVAIVGNKGQILEQSEGLAKLFNRNKLKVLDL</sequence>
<keyword evidence="1" id="KW-0175">Coiled coil</keyword>
<dbReference type="RefSeq" id="XP_012650528.1">
    <property type="nucleotide sequence ID" value="XM_012795074.1"/>
</dbReference>
<dbReference type="VEuPathDB" id="PiroplasmaDB:BmR1_04g09765"/>
<gene>
    <name evidence="3" type="ORF">BmR1_04g09765</name>
</gene>
<dbReference type="GO" id="GO:0004222">
    <property type="term" value="F:metalloendopeptidase activity"/>
    <property type="evidence" value="ECO:0007669"/>
    <property type="project" value="TreeGrafter"/>
</dbReference>
<dbReference type="GO" id="GO:0016485">
    <property type="term" value="P:protein processing"/>
    <property type="evidence" value="ECO:0007669"/>
    <property type="project" value="TreeGrafter"/>
</dbReference>
<dbReference type="OrthoDB" id="10250783at2759"/>
<dbReference type="Pfam" id="PF05193">
    <property type="entry name" value="Peptidase_M16_C"/>
    <property type="match status" value="1"/>
</dbReference>
<dbReference type="AlphaFoldDB" id="I7JE10"/>
<protein>
    <submittedName>
        <fullName evidence="3">Peptidase M16 inactive domain containin</fullName>
        <ecNumber evidence="3">3.4.24.-</ecNumber>
    </submittedName>
</protein>
<name>I7JE10_BABMR</name>
<dbReference type="EC" id="3.4.24.-" evidence="3"/>
<dbReference type="Pfam" id="PF08367">
    <property type="entry name" value="M16C_assoc"/>
    <property type="match status" value="1"/>
</dbReference>
<dbReference type="Gene3D" id="3.30.830.10">
    <property type="entry name" value="Metalloenzyme, LuxS/M16 peptidase-like"/>
    <property type="match status" value="4"/>
</dbReference>
<dbReference type="SUPFAM" id="SSF63411">
    <property type="entry name" value="LuxS/MPP-like metallohydrolase"/>
    <property type="match status" value="4"/>
</dbReference>
<reference evidence="3 4" key="3">
    <citation type="journal article" date="2016" name="Sci. Rep.">
        <title>Genome-wide diversity and gene expression profiling of Babesia microti isolates identify polymorphic genes that mediate host-pathogen interactions.</title>
        <authorList>
            <person name="Silva J.C."/>
            <person name="Cornillot E."/>
            <person name="McCracken C."/>
            <person name="Usmani-Brown S."/>
            <person name="Dwivedi A."/>
            <person name="Ifeonu O.O."/>
            <person name="Crabtree J."/>
            <person name="Gotia H.T."/>
            <person name="Virji A.Z."/>
            <person name="Reynes C."/>
            <person name="Colinge J."/>
            <person name="Kumar V."/>
            <person name="Lawres L."/>
            <person name="Pazzi J.E."/>
            <person name="Pablo J.V."/>
            <person name="Hung C."/>
            <person name="Brancato J."/>
            <person name="Kumari P."/>
            <person name="Orvis J."/>
            <person name="Tretina K."/>
            <person name="Chibucos M."/>
            <person name="Ott S."/>
            <person name="Sadzewicz L."/>
            <person name="Sengamalay N."/>
            <person name="Shetty A.C."/>
            <person name="Su Q."/>
            <person name="Tallon L."/>
            <person name="Fraser C.M."/>
            <person name="Frutos R."/>
            <person name="Molina D.M."/>
            <person name="Krause P.J."/>
            <person name="Ben Mamoun C."/>
        </authorList>
    </citation>
    <scope>NUCLEOTIDE SEQUENCE [LARGE SCALE GENOMIC DNA]</scope>
    <source>
        <strain evidence="3 4">RI</strain>
    </source>
</reference>
<organism evidence="3 4">
    <name type="scientific">Babesia microti (strain RI)</name>
    <dbReference type="NCBI Taxonomy" id="1133968"/>
    <lineage>
        <taxon>Eukaryota</taxon>
        <taxon>Sar</taxon>
        <taxon>Alveolata</taxon>
        <taxon>Apicomplexa</taxon>
        <taxon>Aconoidasida</taxon>
        <taxon>Piroplasmida</taxon>
        <taxon>Babesiidae</taxon>
        <taxon>Babesia</taxon>
    </lineage>
</organism>
<reference evidence="3 4" key="1">
    <citation type="journal article" date="2012" name="Nucleic Acids Res.">
        <title>Sequencing of the smallest Apicomplexan genome from the human pathogen Babesia microti.</title>
        <authorList>
            <person name="Cornillot E."/>
            <person name="Hadj-Kaddour K."/>
            <person name="Dassouli A."/>
            <person name="Noel B."/>
            <person name="Ranwez V."/>
            <person name="Vacherie B."/>
            <person name="Augagneur Y."/>
            <person name="Bres V."/>
            <person name="Duclos A."/>
            <person name="Randazzo S."/>
            <person name="Carcy B."/>
            <person name="Debierre-Grockiego F."/>
            <person name="Delbecq S."/>
            <person name="Moubri-Menage K."/>
            <person name="Shams-Eldin H."/>
            <person name="Usmani-Brown S."/>
            <person name="Bringaud F."/>
            <person name="Wincker P."/>
            <person name="Vivares C.P."/>
            <person name="Schwarz R.T."/>
            <person name="Schetters T.P."/>
            <person name="Krause P.J."/>
            <person name="Gorenflot A."/>
            <person name="Berry V."/>
            <person name="Barbe V."/>
            <person name="Ben Mamoun C."/>
        </authorList>
    </citation>
    <scope>NUCLEOTIDE SEQUENCE [LARGE SCALE GENOMIC DNA]</scope>
    <source>
        <strain evidence="3 4">RI</strain>
    </source>
</reference>
<dbReference type="EMBL" id="LN871599">
    <property type="protein sequence ID" value="CCF76120.1"/>
    <property type="molecule type" value="Genomic_DNA"/>
</dbReference>
<dbReference type="SMART" id="SM01264">
    <property type="entry name" value="M16C_associated"/>
    <property type="match status" value="1"/>
</dbReference>
<dbReference type="GeneID" id="24426575"/>
<feature type="coiled-coil region" evidence="1">
    <location>
        <begin position="540"/>
        <end position="567"/>
    </location>
</feature>
<dbReference type="InterPro" id="IPR011249">
    <property type="entry name" value="Metalloenz_LuxS/M16"/>
</dbReference>
<dbReference type="PANTHER" id="PTHR43016">
    <property type="entry name" value="PRESEQUENCE PROTEASE"/>
    <property type="match status" value="1"/>
</dbReference>
<evidence type="ECO:0000256" key="1">
    <source>
        <dbReference type="SAM" id="Coils"/>
    </source>
</evidence>
<evidence type="ECO:0000313" key="4">
    <source>
        <dbReference type="Proteomes" id="UP000002899"/>
    </source>
</evidence>
<dbReference type="InterPro" id="IPR013578">
    <property type="entry name" value="Peptidase_M16C_assoc"/>
</dbReference>
<dbReference type="KEGG" id="bmic:BmR1_04g09765"/>
<dbReference type="InterPro" id="IPR007863">
    <property type="entry name" value="Peptidase_M16_C"/>
</dbReference>
<dbReference type="Pfam" id="PF22516">
    <property type="entry name" value="PreP_C"/>
    <property type="match status" value="1"/>
</dbReference>
<dbReference type="GO" id="GO:0046872">
    <property type="term" value="F:metal ion binding"/>
    <property type="evidence" value="ECO:0007669"/>
    <property type="project" value="InterPro"/>
</dbReference>
<accession>I7JE10</accession>
<dbReference type="InterPro" id="IPR055130">
    <property type="entry name" value="PreP_C"/>
</dbReference>
<feature type="domain" description="Peptidase M16C associated" evidence="2">
    <location>
        <begin position="517"/>
        <end position="792"/>
    </location>
</feature>
<keyword evidence="4" id="KW-1185">Reference proteome</keyword>
<proteinExistence type="predicted"/>
<evidence type="ECO:0000259" key="2">
    <source>
        <dbReference type="SMART" id="SM01264"/>
    </source>
</evidence>
<keyword evidence="3" id="KW-0378">Hydrolase</keyword>
<dbReference type="Proteomes" id="UP000002899">
    <property type="component" value="Chromosome IV"/>
</dbReference>